<keyword evidence="7 12" id="KW-0963">Cytoplasm</keyword>
<dbReference type="FunFam" id="3.20.20.70:FF:000009">
    <property type="entry name" value="1-(5-phosphoribosyl)-5-[(5-phosphoribosylamino)methylideneamino] imidazole-4-carboxamide isomerase"/>
    <property type="match status" value="1"/>
</dbReference>
<dbReference type="GO" id="GO:0000105">
    <property type="term" value="P:L-histidine biosynthetic process"/>
    <property type="evidence" value="ECO:0007669"/>
    <property type="project" value="UniProtKB-UniRule"/>
</dbReference>
<evidence type="ECO:0000313" key="16">
    <source>
        <dbReference type="Proteomes" id="UP000732377"/>
    </source>
</evidence>
<keyword evidence="8 12" id="KW-0028">Amino-acid biosynthesis</keyword>
<dbReference type="HAMAP" id="MF_01014">
    <property type="entry name" value="HisA"/>
    <property type="match status" value="1"/>
</dbReference>
<evidence type="ECO:0000256" key="12">
    <source>
        <dbReference type="HAMAP-Rule" id="MF_01014"/>
    </source>
</evidence>
<evidence type="ECO:0000256" key="4">
    <source>
        <dbReference type="ARBA" id="ARBA00009667"/>
    </source>
</evidence>
<feature type="active site" description="Proton acceptor" evidence="12">
    <location>
        <position position="10"/>
    </location>
</feature>
<dbReference type="Gene3D" id="3.20.20.70">
    <property type="entry name" value="Aldolase class I"/>
    <property type="match status" value="1"/>
</dbReference>
<evidence type="ECO:0000256" key="5">
    <source>
        <dbReference type="ARBA" id="ARBA00012550"/>
    </source>
</evidence>
<evidence type="ECO:0000256" key="10">
    <source>
        <dbReference type="ARBA" id="ARBA00023235"/>
    </source>
</evidence>
<dbReference type="InterPro" id="IPR006063">
    <property type="entry name" value="HisA_bact_arch"/>
</dbReference>
<evidence type="ECO:0000256" key="2">
    <source>
        <dbReference type="ARBA" id="ARBA00004496"/>
    </source>
</evidence>
<comment type="subcellular location">
    <subcellularLocation>
        <location evidence="2 12 14">Cytoplasm</location>
    </subcellularLocation>
</comment>
<proteinExistence type="inferred from homology"/>
<gene>
    <name evidence="12 15" type="primary">hisA</name>
    <name evidence="15" type="ORF">CWE10_01030</name>
</gene>
<evidence type="ECO:0000313" key="15">
    <source>
        <dbReference type="EMBL" id="MBY6274790.1"/>
    </source>
</evidence>
<dbReference type="PANTHER" id="PTHR43090">
    <property type="entry name" value="1-(5-PHOSPHORIBOSYL)-5-[(5-PHOSPHORIBOSYLAMINO)METHYLIDENEAMINO] IMIDAZOLE-4-CARBOXAMIDE ISOMERASE"/>
    <property type="match status" value="1"/>
</dbReference>
<evidence type="ECO:0000256" key="6">
    <source>
        <dbReference type="ARBA" id="ARBA00018464"/>
    </source>
</evidence>
<dbReference type="SUPFAM" id="SSF51366">
    <property type="entry name" value="Ribulose-phoshate binding barrel"/>
    <property type="match status" value="1"/>
</dbReference>
<reference evidence="15" key="1">
    <citation type="submission" date="2017-11" db="EMBL/GenBank/DDBJ databases">
        <title>Three new genomes from thermophilic consortium.</title>
        <authorList>
            <person name="Quaggio R."/>
            <person name="Amgarten D."/>
            <person name="Setubal J.C."/>
        </authorList>
    </citation>
    <scope>NUCLEOTIDE SEQUENCE</scope>
    <source>
        <strain evidence="15">ZCTH01-B2</strain>
    </source>
</reference>
<dbReference type="GO" id="GO:0003949">
    <property type="term" value="F:1-(5-phosphoribosyl)-5-[(5-phosphoribosylamino)methylideneamino]imidazole-4-carboxamide isomerase activity"/>
    <property type="evidence" value="ECO:0007669"/>
    <property type="project" value="UniProtKB-UniRule"/>
</dbReference>
<accession>A0A953LCW7</accession>
<dbReference type="AlphaFoldDB" id="A0A953LCW7"/>
<evidence type="ECO:0000256" key="9">
    <source>
        <dbReference type="ARBA" id="ARBA00023102"/>
    </source>
</evidence>
<evidence type="ECO:0000256" key="14">
    <source>
        <dbReference type="RuleBase" id="RU003658"/>
    </source>
</evidence>
<dbReference type="Pfam" id="PF00977">
    <property type="entry name" value="His_biosynth"/>
    <property type="match status" value="1"/>
</dbReference>
<feature type="active site" description="Proton donor" evidence="12">
    <location>
        <position position="136"/>
    </location>
</feature>
<dbReference type="InterPro" id="IPR011060">
    <property type="entry name" value="RibuloseP-bd_barrel"/>
</dbReference>
<keyword evidence="10 12" id="KW-0413">Isomerase</keyword>
<protein>
    <recommendedName>
        <fullName evidence="6 12">1-(5-phosphoribosyl)-5-[(5-phosphoribosylamino)methylideneamino] imidazole-4-carboxamide isomerase</fullName>
        <ecNumber evidence="5 12">5.3.1.16</ecNumber>
    </recommendedName>
    <alternativeName>
        <fullName evidence="11 12">Phosphoribosylformimino-5-aminoimidazole carboxamide ribotide isomerase</fullName>
    </alternativeName>
</protein>
<comment type="catalytic activity">
    <reaction evidence="1 12 14">
        <text>1-(5-phospho-beta-D-ribosyl)-5-[(5-phospho-beta-D-ribosylamino)methylideneamino]imidazole-4-carboxamide = 5-[(5-phospho-1-deoxy-D-ribulos-1-ylimino)methylamino]-1-(5-phospho-beta-D-ribosyl)imidazole-4-carboxamide</text>
        <dbReference type="Rhea" id="RHEA:15469"/>
        <dbReference type="ChEBI" id="CHEBI:58435"/>
        <dbReference type="ChEBI" id="CHEBI:58525"/>
        <dbReference type="EC" id="5.3.1.16"/>
    </reaction>
</comment>
<dbReference type="GO" id="GO:0000162">
    <property type="term" value="P:L-tryptophan biosynthetic process"/>
    <property type="evidence" value="ECO:0007669"/>
    <property type="project" value="TreeGrafter"/>
</dbReference>
<dbReference type="NCBIfam" id="TIGR00007">
    <property type="entry name" value="1-(5-phosphoribosyl)-5-[(5-phosphoribosylamino)methylideneamino]imidazole-4-carboxamide isomerase"/>
    <property type="match status" value="1"/>
</dbReference>
<dbReference type="EMBL" id="PIUK01000004">
    <property type="protein sequence ID" value="MBY6274790.1"/>
    <property type="molecule type" value="Genomic_DNA"/>
</dbReference>
<comment type="similarity">
    <text evidence="4 12 13">Belongs to the HisA/HisF family.</text>
</comment>
<dbReference type="GO" id="GO:0005737">
    <property type="term" value="C:cytoplasm"/>
    <property type="evidence" value="ECO:0007669"/>
    <property type="project" value="UniProtKB-SubCell"/>
</dbReference>
<dbReference type="InterPro" id="IPR013785">
    <property type="entry name" value="Aldolase_TIM"/>
</dbReference>
<evidence type="ECO:0000256" key="3">
    <source>
        <dbReference type="ARBA" id="ARBA00005133"/>
    </source>
</evidence>
<evidence type="ECO:0000256" key="8">
    <source>
        <dbReference type="ARBA" id="ARBA00022605"/>
    </source>
</evidence>
<dbReference type="Proteomes" id="UP000732377">
    <property type="component" value="Unassembled WGS sequence"/>
</dbReference>
<name>A0A953LCW7_SYMTR</name>
<sequence length="249" mass="26386">MRLDLYPAIDLKDGQVVRLRQGRMDEATVYGVDPVRIAARWAEAGARWIHVVDLDGALRGHPQNAAAVRAIVEALRQSHPDVRVQLGGGLRTLEALEAALALGVSRAIIGTSALEGDVAARAVARFGPDRVAVSIDARGGFVAARGWVEVTRVRAVDLAVRMREVGVRTVVYTDIATDGMLTGPNFAELEMMGRTGLDVIASGGISSLEDIRRLTEIPGVAGAIIGRALYTGAVDLAEALSLCGETRDT</sequence>
<evidence type="ECO:0000256" key="7">
    <source>
        <dbReference type="ARBA" id="ARBA00022490"/>
    </source>
</evidence>
<dbReference type="EC" id="5.3.1.16" evidence="5 12"/>
<keyword evidence="9 12" id="KW-0368">Histidine biosynthesis</keyword>
<dbReference type="PANTHER" id="PTHR43090:SF2">
    <property type="entry name" value="1-(5-PHOSPHORIBOSYL)-5-[(5-PHOSPHORIBOSYLAMINO)METHYLIDENEAMINO] IMIDAZOLE-4-CARBOXAMIDE ISOMERASE"/>
    <property type="match status" value="1"/>
</dbReference>
<dbReference type="InterPro" id="IPR023016">
    <property type="entry name" value="HisA/PriA"/>
</dbReference>
<comment type="pathway">
    <text evidence="3 12 14">Amino-acid biosynthesis; L-histidine biosynthesis; L-histidine from 5-phospho-alpha-D-ribose 1-diphosphate: step 4/9.</text>
</comment>
<dbReference type="RefSeq" id="WP_273377498.1">
    <property type="nucleotide sequence ID" value="NZ_PIUK01000004.1"/>
</dbReference>
<dbReference type="InterPro" id="IPR006062">
    <property type="entry name" value="His_biosynth"/>
</dbReference>
<organism evidence="15 16">
    <name type="scientific">Symbiobacterium thermophilum</name>
    <dbReference type="NCBI Taxonomy" id="2734"/>
    <lineage>
        <taxon>Bacteria</taxon>
        <taxon>Bacillati</taxon>
        <taxon>Bacillota</taxon>
        <taxon>Clostridia</taxon>
        <taxon>Eubacteriales</taxon>
        <taxon>Symbiobacteriaceae</taxon>
        <taxon>Symbiobacterium</taxon>
    </lineage>
</organism>
<comment type="caution">
    <text evidence="15">The sequence shown here is derived from an EMBL/GenBank/DDBJ whole genome shotgun (WGS) entry which is preliminary data.</text>
</comment>
<dbReference type="InterPro" id="IPR044524">
    <property type="entry name" value="Isoase_HisA-like"/>
</dbReference>
<evidence type="ECO:0000256" key="11">
    <source>
        <dbReference type="ARBA" id="ARBA00030547"/>
    </source>
</evidence>
<dbReference type="CDD" id="cd04732">
    <property type="entry name" value="HisA"/>
    <property type="match status" value="1"/>
</dbReference>
<evidence type="ECO:0000256" key="13">
    <source>
        <dbReference type="RuleBase" id="RU003657"/>
    </source>
</evidence>
<evidence type="ECO:0000256" key="1">
    <source>
        <dbReference type="ARBA" id="ARBA00000901"/>
    </source>
</evidence>